<gene>
    <name evidence="1" type="ORF">BCON_0016g00180</name>
</gene>
<protein>
    <submittedName>
        <fullName evidence="1">Uncharacterized protein</fullName>
    </submittedName>
</protein>
<sequence>MGITTYIWGRLLVIGQDLEVNFVVIRLHIEQAVNKCFLGNQDGFDILNLGESIKAGEWLSTNFRPICLHLSHYWARNTPQLESGHGDRAHSERATYWYLGQTK</sequence>
<keyword evidence="2" id="KW-1185">Reference proteome</keyword>
<accession>A0A4Z1INM2</accession>
<reference evidence="1 2" key="1">
    <citation type="submission" date="2017-12" db="EMBL/GenBank/DDBJ databases">
        <title>Comparative genomics of Botrytis spp.</title>
        <authorList>
            <person name="Valero-Jimenez C.A."/>
            <person name="Tapia P."/>
            <person name="Veloso J."/>
            <person name="Silva-Moreno E."/>
            <person name="Staats M."/>
            <person name="Valdes J.H."/>
            <person name="Van Kan J.A.L."/>
        </authorList>
    </citation>
    <scope>NUCLEOTIDE SEQUENCE [LARGE SCALE GENOMIC DNA]</scope>
    <source>
        <strain evidence="1 2">MUCL11595</strain>
    </source>
</reference>
<evidence type="ECO:0000313" key="1">
    <source>
        <dbReference type="EMBL" id="TGO62925.1"/>
    </source>
</evidence>
<dbReference type="AlphaFoldDB" id="A0A4Z1INM2"/>
<name>A0A4Z1INM2_9HELO</name>
<organism evidence="1 2">
    <name type="scientific">Botryotinia convoluta</name>
    <dbReference type="NCBI Taxonomy" id="54673"/>
    <lineage>
        <taxon>Eukaryota</taxon>
        <taxon>Fungi</taxon>
        <taxon>Dikarya</taxon>
        <taxon>Ascomycota</taxon>
        <taxon>Pezizomycotina</taxon>
        <taxon>Leotiomycetes</taxon>
        <taxon>Helotiales</taxon>
        <taxon>Sclerotiniaceae</taxon>
        <taxon>Botryotinia</taxon>
    </lineage>
</organism>
<dbReference type="Proteomes" id="UP000297527">
    <property type="component" value="Unassembled WGS sequence"/>
</dbReference>
<evidence type="ECO:0000313" key="2">
    <source>
        <dbReference type="Proteomes" id="UP000297527"/>
    </source>
</evidence>
<comment type="caution">
    <text evidence="1">The sequence shown here is derived from an EMBL/GenBank/DDBJ whole genome shotgun (WGS) entry which is preliminary data.</text>
</comment>
<proteinExistence type="predicted"/>
<dbReference type="EMBL" id="PQXN01000016">
    <property type="protein sequence ID" value="TGO62925.1"/>
    <property type="molecule type" value="Genomic_DNA"/>
</dbReference>